<evidence type="ECO:0000256" key="4">
    <source>
        <dbReference type="ARBA" id="ARBA00023136"/>
    </source>
</evidence>
<reference evidence="8" key="1">
    <citation type="submission" date="2019-07" db="EMBL/GenBank/DDBJ databases">
        <authorList>
            <person name="Dittberner H."/>
        </authorList>
    </citation>
    <scope>NUCLEOTIDE SEQUENCE [LARGE SCALE GENOMIC DNA]</scope>
</reference>
<dbReference type="InterPro" id="IPR006634">
    <property type="entry name" value="TLC-dom"/>
</dbReference>
<protein>
    <recommendedName>
        <fullName evidence="7">TLC domain-containing protein</fullName>
    </recommendedName>
</protein>
<dbReference type="EMBL" id="CABITT030000004">
    <property type="protein sequence ID" value="VVB00729.1"/>
    <property type="molecule type" value="Genomic_DNA"/>
</dbReference>
<proteinExistence type="predicted"/>
<keyword evidence="4 5" id="KW-0472">Membrane</keyword>
<evidence type="ECO:0000259" key="7">
    <source>
        <dbReference type="PROSITE" id="PS50922"/>
    </source>
</evidence>
<keyword evidence="2 5" id="KW-0812">Transmembrane</keyword>
<comment type="caution">
    <text evidence="8">The sequence shown here is derived from an EMBL/GenBank/DDBJ whole genome shotgun (WGS) entry which is preliminary data.</text>
</comment>
<organism evidence="8 9">
    <name type="scientific">Arabis nemorensis</name>
    <dbReference type="NCBI Taxonomy" id="586526"/>
    <lineage>
        <taxon>Eukaryota</taxon>
        <taxon>Viridiplantae</taxon>
        <taxon>Streptophyta</taxon>
        <taxon>Embryophyta</taxon>
        <taxon>Tracheophyta</taxon>
        <taxon>Spermatophyta</taxon>
        <taxon>Magnoliopsida</taxon>
        <taxon>eudicotyledons</taxon>
        <taxon>Gunneridae</taxon>
        <taxon>Pentapetalae</taxon>
        <taxon>rosids</taxon>
        <taxon>malvids</taxon>
        <taxon>Brassicales</taxon>
        <taxon>Brassicaceae</taxon>
        <taxon>Arabideae</taxon>
        <taxon>Arabis</taxon>
    </lineage>
</organism>
<dbReference type="GO" id="GO:0005789">
    <property type="term" value="C:endoplasmic reticulum membrane"/>
    <property type="evidence" value="ECO:0007669"/>
    <property type="project" value="UniProtKB-SubCell"/>
</dbReference>
<dbReference type="Pfam" id="PF03798">
    <property type="entry name" value="TRAM_LAG1_CLN8"/>
    <property type="match status" value="1"/>
</dbReference>
<feature type="transmembrane region" description="Helical" evidence="6">
    <location>
        <begin position="12"/>
        <end position="29"/>
    </location>
</feature>
<name>A0A565BGI1_9BRAS</name>
<dbReference type="GO" id="GO:0050291">
    <property type="term" value="F:sphingosine N-acyltransferase activity"/>
    <property type="evidence" value="ECO:0007669"/>
    <property type="project" value="InterPro"/>
</dbReference>
<dbReference type="OrthoDB" id="537032at2759"/>
<gene>
    <name evidence="8" type="ORF">ANE_LOCUS11173</name>
</gene>
<dbReference type="PROSITE" id="PS50922">
    <property type="entry name" value="TLC"/>
    <property type="match status" value="1"/>
</dbReference>
<dbReference type="Proteomes" id="UP000489600">
    <property type="component" value="Unassembled WGS sequence"/>
</dbReference>
<evidence type="ECO:0000256" key="1">
    <source>
        <dbReference type="ARBA" id="ARBA00004477"/>
    </source>
</evidence>
<evidence type="ECO:0000256" key="6">
    <source>
        <dbReference type="SAM" id="Phobius"/>
    </source>
</evidence>
<evidence type="ECO:0000256" key="3">
    <source>
        <dbReference type="ARBA" id="ARBA00022989"/>
    </source>
</evidence>
<evidence type="ECO:0000313" key="9">
    <source>
        <dbReference type="Proteomes" id="UP000489600"/>
    </source>
</evidence>
<dbReference type="AlphaFoldDB" id="A0A565BGI1"/>
<keyword evidence="9" id="KW-1185">Reference proteome</keyword>
<keyword evidence="3 6" id="KW-1133">Transmembrane helix</keyword>
<evidence type="ECO:0000256" key="5">
    <source>
        <dbReference type="PROSITE-ProRule" id="PRU00205"/>
    </source>
</evidence>
<comment type="subcellular location">
    <subcellularLocation>
        <location evidence="1">Endoplasmic reticulum membrane</location>
        <topology evidence="1">Multi-pass membrane protein</topology>
    </subcellularLocation>
</comment>
<feature type="domain" description="TLC" evidence="7">
    <location>
        <begin position="1"/>
        <end position="91"/>
    </location>
</feature>
<accession>A0A565BGI1</accession>
<dbReference type="PANTHER" id="PTHR12560:SF0">
    <property type="entry name" value="LD18904P"/>
    <property type="match status" value="1"/>
</dbReference>
<evidence type="ECO:0000256" key="2">
    <source>
        <dbReference type="ARBA" id="ARBA00022692"/>
    </source>
</evidence>
<dbReference type="InterPro" id="IPR016439">
    <property type="entry name" value="Lag1/Lac1-like"/>
</dbReference>
<dbReference type="PANTHER" id="PTHR12560">
    <property type="entry name" value="LONGEVITY ASSURANCE FACTOR 1 LAG1"/>
    <property type="match status" value="1"/>
</dbReference>
<feature type="transmembrane region" description="Helical" evidence="6">
    <location>
        <begin position="44"/>
        <end position="68"/>
    </location>
</feature>
<dbReference type="GO" id="GO:0046513">
    <property type="term" value="P:ceramide biosynthetic process"/>
    <property type="evidence" value="ECO:0007669"/>
    <property type="project" value="InterPro"/>
</dbReference>
<sequence>MEEYRSSLKLFYMCQCGFYVYGVAALLAWETRRKDFAVMISHHIITIILIESSYLVGFFRIGSIILAVHDVFMESAKIFKYSGKELGASAH</sequence>
<evidence type="ECO:0000313" key="8">
    <source>
        <dbReference type="EMBL" id="VVB00729.1"/>
    </source>
</evidence>